<feature type="compositionally biased region" description="Basic and acidic residues" evidence="6">
    <location>
        <begin position="107"/>
        <end position="116"/>
    </location>
</feature>
<proteinExistence type="inferred from homology"/>
<feature type="region of interest" description="Disordered" evidence="6">
    <location>
        <begin position="22"/>
        <end position="44"/>
    </location>
</feature>
<feature type="compositionally biased region" description="Basic and acidic residues" evidence="6">
    <location>
        <begin position="163"/>
        <end position="174"/>
    </location>
</feature>
<evidence type="ECO:0000256" key="6">
    <source>
        <dbReference type="SAM" id="MobiDB-lite"/>
    </source>
</evidence>
<dbReference type="GO" id="GO:0005634">
    <property type="term" value="C:nucleus"/>
    <property type="evidence" value="ECO:0007669"/>
    <property type="project" value="TreeGrafter"/>
</dbReference>
<keyword evidence="4" id="KW-0966">Cell projection</keyword>
<gene>
    <name evidence="7" type="ORF">fugu_007678</name>
</gene>
<evidence type="ECO:0000256" key="4">
    <source>
        <dbReference type="RuleBase" id="RU367040"/>
    </source>
</evidence>
<dbReference type="GO" id="GO:0060271">
    <property type="term" value="P:cilium assembly"/>
    <property type="evidence" value="ECO:0007669"/>
    <property type="project" value="UniProtKB-UniRule"/>
</dbReference>
<dbReference type="EMBL" id="SWLE01000021">
    <property type="protein sequence ID" value="TNM85407.1"/>
    <property type="molecule type" value="Genomic_DNA"/>
</dbReference>
<name>A0A4Z2AZP1_9TELE</name>
<keyword evidence="3 5" id="KW-0175">Coiled coil</keyword>
<organism evidence="7 8">
    <name type="scientific">Takifugu bimaculatus</name>
    <dbReference type="NCBI Taxonomy" id="433685"/>
    <lineage>
        <taxon>Eukaryota</taxon>
        <taxon>Metazoa</taxon>
        <taxon>Chordata</taxon>
        <taxon>Craniata</taxon>
        <taxon>Vertebrata</taxon>
        <taxon>Euteleostomi</taxon>
        <taxon>Actinopterygii</taxon>
        <taxon>Neopterygii</taxon>
        <taxon>Teleostei</taxon>
        <taxon>Neoteleostei</taxon>
        <taxon>Acanthomorphata</taxon>
        <taxon>Eupercaria</taxon>
        <taxon>Tetraodontiformes</taxon>
        <taxon>Tetradontoidea</taxon>
        <taxon>Tetraodontidae</taxon>
        <taxon>Takifugu</taxon>
    </lineage>
</organism>
<comment type="caution">
    <text evidence="7">The sequence shown here is derived from an EMBL/GenBank/DDBJ whole genome shotgun (WGS) entry which is preliminary data.</text>
</comment>
<dbReference type="PANTHER" id="PTHR19960">
    <property type="entry name" value="TEKTIN"/>
    <property type="match status" value="1"/>
</dbReference>
<evidence type="ECO:0000313" key="8">
    <source>
        <dbReference type="Proteomes" id="UP000516260"/>
    </source>
</evidence>
<feature type="region of interest" description="Disordered" evidence="6">
    <location>
        <begin position="160"/>
        <end position="187"/>
    </location>
</feature>
<feature type="coiled-coil region" evidence="5">
    <location>
        <begin position="346"/>
        <end position="380"/>
    </location>
</feature>
<dbReference type="GO" id="GO:0036126">
    <property type="term" value="C:sperm flagellum"/>
    <property type="evidence" value="ECO:0007669"/>
    <property type="project" value="TreeGrafter"/>
</dbReference>
<keyword evidence="4" id="KW-0969">Cilium</keyword>
<keyword evidence="4" id="KW-0282">Flagellum</keyword>
<reference evidence="7 8" key="1">
    <citation type="submission" date="2019-04" db="EMBL/GenBank/DDBJ databases">
        <title>The sequence and de novo assembly of Takifugu bimaculatus genome using PacBio and Hi-C technologies.</title>
        <authorList>
            <person name="Xu P."/>
            <person name="Liu B."/>
            <person name="Zhou Z."/>
        </authorList>
    </citation>
    <scope>NUCLEOTIDE SEQUENCE [LARGE SCALE GENOMIC DNA]</scope>
    <source>
        <strain evidence="7">TB-2018</strain>
        <tissue evidence="7">Muscle</tissue>
    </source>
</reference>
<dbReference type="GO" id="GO:0005930">
    <property type="term" value="C:axoneme"/>
    <property type="evidence" value="ECO:0007669"/>
    <property type="project" value="UniProtKB-SubCell"/>
</dbReference>
<evidence type="ECO:0000313" key="7">
    <source>
        <dbReference type="EMBL" id="TNM85407.1"/>
    </source>
</evidence>
<dbReference type="Proteomes" id="UP000516260">
    <property type="component" value="Chromosome 8"/>
</dbReference>
<accession>A0A4Z2AZP1</accession>
<dbReference type="InterPro" id="IPR000435">
    <property type="entry name" value="Tektins"/>
</dbReference>
<comment type="similarity">
    <text evidence="1 4">Belongs to the tektin family.</text>
</comment>
<feature type="coiled-coil region" evidence="5">
    <location>
        <begin position="412"/>
        <end position="453"/>
    </location>
</feature>
<evidence type="ECO:0000256" key="1">
    <source>
        <dbReference type="ARBA" id="ARBA00007209"/>
    </source>
</evidence>
<dbReference type="PANTHER" id="PTHR19960:SF12">
    <property type="entry name" value="TEKTIN-4"/>
    <property type="match status" value="1"/>
</dbReference>
<keyword evidence="8" id="KW-1185">Reference proteome</keyword>
<evidence type="ECO:0000256" key="2">
    <source>
        <dbReference type="ARBA" id="ARBA00022490"/>
    </source>
</evidence>
<sequence length="498" mass="55684">MMAACGEEEADCSCLQSLLSPRPPPSIRSKHQHLDFSEPRPSDTEAIHLSNKCHKIESGGECLKVLEEPVPTCNQRTSGHGGFPELMKMSSEVLVSRPRYDTRVKALGAPEKEPRAQSEVPPPSAGTATVGYRSAKYSPAEWFSNYHSILQQACDHRVRARSVQRESKTLKQDGEADTQQNQADGTRHLGARLQDIHLLKSELQRSIEQLMADTHALMALKKRLEKALDATQIPYAIATDNLNCRTRRPPPDLVRDSVEDELLKEVDLIRSVQALLKRTTAQVASQIALCNSTSWAEFTQVNLSKAQHEHQTTQSLRALAEGILQDTTEDLRVQCSRVDQAFSRRCEELVEAKTQLEVKLAQILEQIGDQETNIVSLEQAVHNKEAPLRVAQSRLYLRSLRPNMELCRDQAQLSLEAEVRQIEATVASLEQQLREARSSLSRLEESRVALEKDINCKTHSLFIERGQVHGSAQALPARVCAVWILKSVIPNLGENKDS</sequence>
<dbReference type="InterPro" id="IPR048256">
    <property type="entry name" value="Tektin-like"/>
</dbReference>
<dbReference type="PRINTS" id="PR00511">
    <property type="entry name" value="TEKTIN"/>
</dbReference>
<feature type="compositionally biased region" description="Basic and acidic residues" evidence="6">
    <location>
        <begin position="32"/>
        <end position="44"/>
    </location>
</feature>
<evidence type="ECO:0000256" key="5">
    <source>
        <dbReference type="SAM" id="Coils"/>
    </source>
</evidence>
<dbReference type="GO" id="GO:0060294">
    <property type="term" value="P:cilium movement involved in cell motility"/>
    <property type="evidence" value="ECO:0007669"/>
    <property type="project" value="UniProtKB-UniRule"/>
</dbReference>
<dbReference type="Pfam" id="PF03148">
    <property type="entry name" value="Tektin"/>
    <property type="match status" value="2"/>
</dbReference>
<keyword evidence="2" id="KW-0963">Cytoplasm</keyword>
<comment type="subcellular location">
    <subcellularLocation>
        <location evidence="4">Cytoplasm</location>
        <location evidence="4">Cytoskeleton</location>
        <location evidence="4">Cilium axoneme</location>
    </subcellularLocation>
</comment>
<evidence type="ECO:0000256" key="3">
    <source>
        <dbReference type="ARBA" id="ARBA00023054"/>
    </source>
</evidence>
<dbReference type="AlphaFoldDB" id="A0A4Z2AZP1"/>
<dbReference type="GO" id="GO:0015630">
    <property type="term" value="C:microtubule cytoskeleton"/>
    <property type="evidence" value="ECO:0007669"/>
    <property type="project" value="UniProtKB-UniRule"/>
</dbReference>
<protein>
    <recommendedName>
        <fullName evidence="4">Tektin</fullName>
    </recommendedName>
</protein>
<feature type="region of interest" description="Disordered" evidence="6">
    <location>
        <begin position="107"/>
        <end position="129"/>
    </location>
</feature>